<protein>
    <submittedName>
        <fullName evidence="8">Ferredoxin</fullName>
    </submittedName>
</protein>
<name>A0ABQ1JRL0_9GAMM</name>
<evidence type="ECO:0000256" key="4">
    <source>
        <dbReference type="ARBA" id="ARBA00023014"/>
    </source>
</evidence>
<dbReference type="RefSeq" id="WP_188740990.1">
    <property type="nucleotide sequence ID" value="NZ_BMII01000049.1"/>
</dbReference>
<evidence type="ECO:0000313" key="9">
    <source>
        <dbReference type="Proteomes" id="UP000617555"/>
    </source>
</evidence>
<dbReference type="PROSITE" id="PS51296">
    <property type="entry name" value="RIESKE"/>
    <property type="match status" value="1"/>
</dbReference>
<dbReference type="InterPro" id="IPR017941">
    <property type="entry name" value="Rieske_2Fe-2S"/>
</dbReference>
<dbReference type="PANTHER" id="PTHR21496">
    <property type="entry name" value="FERREDOXIN-RELATED"/>
    <property type="match status" value="1"/>
</dbReference>
<gene>
    <name evidence="8" type="primary">ndoA</name>
    <name evidence="8" type="ORF">GCM10011607_39260</name>
</gene>
<sequence>MTEENYIKAVEANKIPEDDVIGVDVNGYNLAVYNVEGEFFATDNICTHGNAKLCDGFLDGHRIECPLHQGEFDVRSGKACTSPLTEDIKAYPTKVGDDGFIYISMIE</sequence>
<dbReference type="Proteomes" id="UP000617555">
    <property type="component" value="Unassembled WGS sequence"/>
</dbReference>
<keyword evidence="2" id="KW-0479">Metal-binding</keyword>
<dbReference type="EMBL" id="BMII01000049">
    <property type="protein sequence ID" value="GGB75060.1"/>
    <property type="molecule type" value="Genomic_DNA"/>
</dbReference>
<evidence type="ECO:0000256" key="3">
    <source>
        <dbReference type="ARBA" id="ARBA00023004"/>
    </source>
</evidence>
<keyword evidence="3" id="KW-0408">Iron</keyword>
<evidence type="ECO:0000313" key="8">
    <source>
        <dbReference type="EMBL" id="GGB75060.1"/>
    </source>
</evidence>
<feature type="domain" description="Rieske" evidence="7">
    <location>
        <begin position="7"/>
        <end position="102"/>
    </location>
</feature>
<dbReference type="Gene3D" id="2.102.10.10">
    <property type="entry name" value="Rieske [2Fe-2S] iron-sulphur domain"/>
    <property type="match status" value="1"/>
</dbReference>
<organism evidence="8 9">
    <name type="scientific">Shewanella inventionis</name>
    <dbReference type="NCBI Taxonomy" id="1738770"/>
    <lineage>
        <taxon>Bacteria</taxon>
        <taxon>Pseudomonadati</taxon>
        <taxon>Pseudomonadota</taxon>
        <taxon>Gammaproteobacteria</taxon>
        <taxon>Alteromonadales</taxon>
        <taxon>Shewanellaceae</taxon>
        <taxon>Shewanella</taxon>
    </lineage>
</organism>
<dbReference type="InterPro" id="IPR036922">
    <property type="entry name" value="Rieske_2Fe-2S_sf"/>
</dbReference>
<dbReference type="Pfam" id="PF00355">
    <property type="entry name" value="Rieske"/>
    <property type="match status" value="1"/>
</dbReference>
<dbReference type="PANTHER" id="PTHR21496:SF0">
    <property type="entry name" value="RIESKE DOMAIN-CONTAINING PROTEIN"/>
    <property type="match status" value="1"/>
</dbReference>
<evidence type="ECO:0000256" key="1">
    <source>
        <dbReference type="ARBA" id="ARBA00022714"/>
    </source>
</evidence>
<comment type="similarity">
    <text evidence="6">Belongs to the bacterial ring-hydroxylating dioxygenase ferredoxin component family.</text>
</comment>
<evidence type="ECO:0000256" key="6">
    <source>
        <dbReference type="ARBA" id="ARBA00038001"/>
    </source>
</evidence>
<evidence type="ECO:0000256" key="2">
    <source>
        <dbReference type="ARBA" id="ARBA00022723"/>
    </source>
</evidence>
<keyword evidence="9" id="KW-1185">Reference proteome</keyword>
<comment type="caution">
    <text evidence="8">The sequence shown here is derived from an EMBL/GenBank/DDBJ whole genome shotgun (WGS) entry which is preliminary data.</text>
</comment>
<dbReference type="SUPFAM" id="SSF50022">
    <property type="entry name" value="ISP domain"/>
    <property type="match status" value="1"/>
</dbReference>
<dbReference type="CDD" id="cd03528">
    <property type="entry name" value="Rieske_RO_ferredoxin"/>
    <property type="match status" value="1"/>
</dbReference>
<reference evidence="9" key="1">
    <citation type="journal article" date="2019" name="Int. J. Syst. Evol. Microbiol.">
        <title>The Global Catalogue of Microorganisms (GCM) 10K type strain sequencing project: providing services to taxonomists for standard genome sequencing and annotation.</title>
        <authorList>
            <consortium name="The Broad Institute Genomics Platform"/>
            <consortium name="The Broad Institute Genome Sequencing Center for Infectious Disease"/>
            <person name="Wu L."/>
            <person name="Ma J."/>
        </authorList>
    </citation>
    <scope>NUCLEOTIDE SEQUENCE [LARGE SCALE GENOMIC DNA]</scope>
    <source>
        <strain evidence="9">CGMCC 1.15339</strain>
    </source>
</reference>
<accession>A0ABQ1JRL0</accession>
<proteinExistence type="inferred from homology"/>
<keyword evidence="4" id="KW-0411">Iron-sulfur</keyword>
<comment type="cofactor">
    <cofactor evidence="5">
        <name>[2Fe-2S] cluster</name>
        <dbReference type="ChEBI" id="CHEBI:190135"/>
    </cofactor>
</comment>
<evidence type="ECO:0000259" key="7">
    <source>
        <dbReference type="PROSITE" id="PS51296"/>
    </source>
</evidence>
<keyword evidence="1" id="KW-0001">2Fe-2S</keyword>
<evidence type="ECO:0000256" key="5">
    <source>
        <dbReference type="ARBA" id="ARBA00034078"/>
    </source>
</evidence>